<reference evidence="6 7" key="1">
    <citation type="submission" date="2015-01" db="EMBL/GenBank/DDBJ databases">
        <title>Comparative genomics of the lactic acid bacteria isolated from the honey bee gut.</title>
        <authorList>
            <person name="Ellegaard K.M."/>
            <person name="Tamarit D."/>
            <person name="Javelind E."/>
            <person name="Olofsson T."/>
            <person name="Andersson S.G."/>
            <person name="Vasquez A."/>
        </authorList>
    </citation>
    <scope>NUCLEOTIDE SEQUENCE [LARGE SCALE GENOMIC DNA]</scope>
    <source>
        <strain evidence="6 7">Bin4</strain>
    </source>
</reference>
<dbReference type="PROSITE" id="PS00775">
    <property type="entry name" value="GLYCOSYL_HYDROL_F3"/>
    <property type="match status" value="1"/>
</dbReference>
<name>A0A0F4LUK7_9LACO</name>
<dbReference type="SMART" id="SM01217">
    <property type="entry name" value="Fn3_like"/>
    <property type="match status" value="1"/>
</dbReference>
<organism evidence="6 7">
    <name type="scientific">Bombilactobacillus mellifer</name>
    <dbReference type="NCBI Taxonomy" id="1218492"/>
    <lineage>
        <taxon>Bacteria</taxon>
        <taxon>Bacillati</taxon>
        <taxon>Bacillota</taxon>
        <taxon>Bacilli</taxon>
        <taxon>Lactobacillales</taxon>
        <taxon>Lactobacillaceae</taxon>
        <taxon>Bombilactobacillus</taxon>
    </lineage>
</organism>
<dbReference type="PATRIC" id="fig|1218492.5.peg.785"/>
<dbReference type="SUPFAM" id="SSF51445">
    <property type="entry name" value="(Trans)glycosidases"/>
    <property type="match status" value="1"/>
</dbReference>
<comment type="caution">
    <text evidence="6">The sequence shown here is derived from an EMBL/GenBank/DDBJ whole genome shotgun (WGS) entry which is preliminary data.</text>
</comment>
<keyword evidence="3" id="KW-0119">Carbohydrate metabolism</keyword>
<dbReference type="GO" id="GO:0005975">
    <property type="term" value="P:carbohydrate metabolic process"/>
    <property type="evidence" value="ECO:0007669"/>
    <property type="project" value="InterPro"/>
</dbReference>
<dbReference type="Gene3D" id="3.40.50.1700">
    <property type="entry name" value="Glycoside hydrolase family 3 C-terminal domain"/>
    <property type="match status" value="1"/>
</dbReference>
<dbReference type="HOGENOM" id="CLU_004542_4_1_9"/>
<keyword evidence="7" id="KW-1185">Reference proteome</keyword>
<dbReference type="InterPro" id="IPR036962">
    <property type="entry name" value="Glyco_hydro_3_N_sf"/>
</dbReference>
<dbReference type="Gene3D" id="2.60.40.10">
    <property type="entry name" value="Immunoglobulins"/>
    <property type="match status" value="1"/>
</dbReference>
<protein>
    <submittedName>
        <fullName evidence="6">Beta-glucosidase-related glycosidase</fullName>
    </submittedName>
</protein>
<sequence length="738" mass="81507">MFDLAFVQQLTLPEKAALVTGQDYWYTAQIAAHKIPSIMMTDGPSGLRKQAQSADALGLNGSVEAICFPGSALTASSFDQSLLYQLGQQLGQAARANQVSILLGPGINIKRSPLAGRNFEYLSEDPFVAGELATSYVQGVQSQGVGVSVKHFAANNRENQRFTASSNIDERALREIYLSAFEKVVKKAHPATIMCSYNALNGILNSQNYRLLTQILRNEWGFAGVVLSDWGAVADHVAAIKAGLDLEMPGNGEESVQQIVHAVQQGELEESLLDTAVLRVLQLVEKYGLTQDKQPLTYSKEAQHKFAQKAAEDSMILLKNEEQILPLQKSDKIALIGELARQPRYQGGGSSHVNSYQVVAPLTAAQQSDYAVEFAAGYTLDSKDSAPQLADQALQLAQRSDKVVFFAGVPEQDESEGFDKKSLDLPRNQVELLTRIAQVNPQIIVVLQNGSVVTMPWAPQVQAILETYLAGEAVGAATWNILTGAVNPSGKLAETFPLQLADNPTYGTFNTNTTAENYYESIYVGYRYYDTKQKPVRYPFGHGLSYTTFSYSDLKINSTNDQVEVTFKLTNTGSVTGREVAQLYIRNLTSAVDMPWQELKGFQKITLQPGASQVVHFTLKRRSFAWYNSQAHKWQVDNGSYEIRIGQSSRQIKLRQTIEVQLGVEPKEDLNLNTYLKDIIYREDLQKPLAQAGLQTSIEQILTAQSNSTLLENMPLRALVMLGAKMSQIQTFLHLVRQ</sequence>
<dbReference type="Gene3D" id="3.20.20.300">
    <property type="entry name" value="Glycoside hydrolase, family 3, N-terminal domain"/>
    <property type="match status" value="1"/>
</dbReference>
<feature type="domain" description="Fibronectin type III-like" evidence="5">
    <location>
        <begin position="579"/>
        <end position="649"/>
    </location>
</feature>
<dbReference type="GO" id="GO:0008422">
    <property type="term" value="F:beta-glucosidase activity"/>
    <property type="evidence" value="ECO:0007669"/>
    <property type="project" value="UniProtKB-ARBA"/>
</dbReference>
<dbReference type="Proteomes" id="UP000033558">
    <property type="component" value="Unassembled WGS sequence"/>
</dbReference>
<evidence type="ECO:0000256" key="4">
    <source>
        <dbReference type="RuleBase" id="RU361161"/>
    </source>
</evidence>
<dbReference type="AlphaFoldDB" id="A0A0F4LUK7"/>
<dbReference type="PRINTS" id="PR00133">
    <property type="entry name" value="GLHYDRLASE3"/>
</dbReference>
<dbReference type="OrthoDB" id="9805821at2"/>
<evidence type="ECO:0000313" key="6">
    <source>
        <dbReference type="EMBL" id="KJY62437.1"/>
    </source>
</evidence>
<keyword evidence="2 4" id="KW-0378">Hydrolase</keyword>
<gene>
    <name evidence="6" type="ORF">JG30_06500</name>
</gene>
<dbReference type="InterPro" id="IPR036881">
    <property type="entry name" value="Glyco_hydro_3_C_sf"/>
</dbReference>
<dbReference type="RefSeq" id="WP_046316140.1">
    <property type="nucleotide sequence ID" value="NZ_JBHSZT010000001.1"/>
</dbReference>
<evidence type="ECO:0000313" key="7">
    <source>
        <dbReference type="Proteomes" id="UP000033558"/>
    </source>
</evidence>
<dbReference type="Pfam" id="PF14310">
    <property type="entry name" value="Fn3-like"/>
    <property type="match status" value="1"/>
</dbReference>
<keyword evidence="4 6" id="KW-0326">Glycosidase</keyword>
<evidence type="ECO:0000256" key="1">
    <source>
        <dbReference type="ARBA" id="ARBA00005336"/>
    </source>
</evidence>
<dbReference type="STRING" id="1218492.JG30_06500"/>
<dbReference type="InterPro" id="IPR002772">
    <property type="entry name" value="Glyco_hydro_3_C"/>
</dbReference>
<dbReference type="InterPro" id="IPR001764">
    <property type="entry name" value="Glyco_hydro_3_N"/>
</dbReference>
<dbReference type="SUPFAM" id="SSF52279">
    <property type="entry name" value="Beta-D-glucan exohydrolase, C-terminal domain"/>
    <property type="match status" value="1"/>
</dbReference>
<evidence type="ECO:0000256" key="3">
    <source>
        <dbReference type="ARBA" id="ARBA00023277"/>
    </source>
</evidence>
<dbReference type="InterPro" id="IPR017853">
    <property type="entry name" value="GH"/>
</dbReference>
<accession>A0A0F4LUK7</accession>
<dbReference type="InterPro" id="IPR050288">
    <property type="entry name" value="Cellulose_deg_GH3"/>
</dbReference>
<dbReference type="FunFam" id="2.60.40.10:FF:000495">
    <property type="entry name" value="Periplasmic beta-glucosidase"/>
    <property type="match status" value="1"/>
</dbReference>
<dbReference type="PANTHER" id="PTHR42715">
    <property type="entry name" value="BETA-GLUCOSIDASE"/>
    <property type="match status" value="1"/>
</dbReference>
<proteinExistence type="inferred from homology"/>
<dbReference type="InterPro" id="IPR019800">
    <property type="entry name" value="Glyco_hydro_3_AS"/>
</dbReference>
<dbReference type="InterPro" id="IPR026891">
    <property type="entry name" value="Fn3-like"/>
</dbReference>
<evidence type="ECO:0000256" key="2">
    <source>
        <dbReference type="ARBA" id="ARBA00022801"/>
    </source>
</evidence>
<comment type="similarity">
    <text evidence="1 4">Belongs to the glycosyl hydrolase 3 family.</text>
</comment>
<dbReference type="EMBL" id="JXJQ01000006">
    <property type="protein sequence ID" value="KJY62437.1"/>
    <property type="molecule type" value="Genomic_DNA"/>
</dbReference>
<dbReference type="Pfam" id="PF00933">
    <property type="entry name" value="Glyco_hydro_3"/>
    <property type="match status" value="1"/>
</dbReference>
<dbReference type="InterPro" id="IPR013783">
    <property type="entry name" value="Ig-like_fold"/>
</dbReference>
<dbReference type="PANTHER" id="PTHR42715:SF10">
    <property type="entry name" value="BETA-GLUCOSIDASE"/>
    <property type="match status" value="1"/>
</dbReference>
<evidence type="ECO:0000259" key="5">
    <source>
        <dbReference type="SMART" id="SM01217"/>
    </source>
</evidence>
<dbReference type="Pfam" id="PF01915">
    <property type="entry name" value="Glyco_hydro_3_C"/>
    <property type="match status" value="1"/>
</dbReference>